<dbReference type="RefSeq" id="XP_067516402.1">
    <property type="nucleotide sequence ID" value="XM_067660301.1"/>
</dbReference>
<organism evidence="1 2">
    <name type="scientific">Rhizopus delemar (strain RA 99-880 / ATCC MYA-4621 / FGSC 9543 / NRRL 43880)</name>
    <name type="common">Mucormycosis agent</name>
    <name type="synonym">Rhizopus arrhizus var. delemar</name>
    <dbReference type="NCBI Taxonomy" id="246409"/>
    <lineage>
        <taxon>Eukaryota</taxon>
        <taxon>Fungi</taxon>
        <taxon>Fungi incertae sedis</taxon>
        <taxon>Mucoromycota</taxon>
        <taxon>Mucoromycotina</taxon>
        <taxon>Mucoromycetes</taxon>
        <taxon>Mucorales</taxon>
        <taxon>Mucorineae</taxon>
        <taxon>Rhizopodaceae</taxon>
        <taxon>Rhizopus</taxon>
    </lineage>
</organism>
<evidence type="ECO:0000313" key="1">
    <source>
        <dbReference type="EMBL" id="EIE81006.1"/>
    </source>
</evidence>
<dbReference type="AlphaFoldDB" id="I1BXS6"/>
<sequence>MQNNSRKKKSKRWIKRFPLLTNVLKNQQRIKEAIVESKMPISVLDEIVIDQIQKELLKPSAYNSLC</sequence>
<accession>I1BXS6</accession>
<name>I1BXS6_RHIO9</name>
<gene>
    <name evidence="1" type="ORF">RO3G_05711</name>
</gene>
<dbReference type="Proteomes" id="UP000009138">
    <property type="component" value="Unassembled WGS sequence"/>
</dbReference>
<dbReference type="VEuPathDB" id="FungiDB:RO3G_05711"/>
<proteinExistence type="predicted"/>
<dbReference type="EMBL" id="CH476735">
    <property type="protein sequence ID" value="EIE81006.1"/>
    <property type="molecule type" value="Genomic_DNA"/>
</dbReference>
<dbReference type="GeneID" id="93612682"/>
<reference evidence="1 2" key="1">
    <citation type="journal article" date="2009" name="PLoS Genet.">
        <title>Genomic analysis of the basal lineage fungus Rhizopus oryzae reveals a whole-genome duplication.</title>
        <authorList>
            <person name="Ma L.-J."/>
            <person name="Ibrahim A.S."/>
            <person name="Skory C."/>
            <person name="Grabherr M.G."/>
            <person name="Burger G."/>
            <person name="Butler M."/>
            <person name="Elias M."/>
            <person name="Idnurm A."/>
            <person name="Lang B.F."/>
            <person name="Sone T."/>
            <person name="Abe A."/>
            <person name="Calvo S.E."/>
            <person name="Corrochano L.M."/>
            <person name="Engels R."/>
            <person name="Fu J."/>
            <person name="Hansberg W."/>
            <person name="Kim J.-M."/>
            <person name="Kodira C.D."/>
            <person name="Koehrsen M.J."/>
            <person name="Liu B."/>
            <person name="Miranda-Saavedra D."/>
            <person name="O'Leary S."/>
            <person name="Ortiz-Castellanos L."/>
            <person name="Poulter R."/>
            <person name="Rodriguez-Romero J."/>
            <person name="Ruiz-Herrera J."/>
            <person name="Shen Y.-Q."/>
            <person name="Zeng Q."/>
            <person name="Galagan J."/>
            <person name="Birren B.W."/>
            <person name="Cuomo C.A."/>
            <person name="Wickes B.L."/>
        </authorList>
    </citation>
    <scope>NUCLEOTIDE SEQUENCE [LARGE SCALE GENOMIC DNA]</scope>
    <source>
        <strain evidence="2">RA 99-880 / ATCC MYA-4621 / FGSC 9543 / NRRL 43880</strain>
    </source>
</reference>
<dbReference type="InParanoid" id="I1BXS6"/>
<protein>
    <submittedName>
        <fullName evidence="1">Uncharacterized protein</fullName>
    </submittedName>
</protein>
<keyword evidence="2" id="KW-1185">Reference proteome</keyword>
<evidence type="ECO:0000313" key="2">
    <source>
        <dbReference type="Proteomes" id="UP000009138"/>
    </source>
</evidence>